<dbReference type="Proteomes" id="UP000189738">
    <property type="component" value="Chromosome"/>
</dbReference>
<accession>A0A1T3H4R9</accession>
<proteinExistence type="predicted"/>
<reference evidence="1 3" key="1">
    <citation type="submission" date="2016-02" db="EMBL/GenBank/DDBJ databases">
        <authorList>
            <person name="Nicholson A.C."/>
            <person name="Humrighouse B.W."/>
            <person name="Loparev V."/>
            <person name="Emery B."/>
            <person name="Graziano J."/>
            <person name="McQuiston J.R."/>
        </authorList>
    </citation>
    <scope>NUCLEOTIDE SEQUENCE [LARGE SCALE GENOMIC DNA]</scope>
    <source>
        <strain evidence="1 3">E6809</strain>
    </source>
</reference>
<dbReference type="EMBL" id="MAHS01000001">
    <property type="protein sequence ID" value="OPB53056.1"/>
    <property type="molecule type" value="Genomic_DNA"/>
</dbReference>
<protein>
    <submittedName>
        <fullName evidence="2">Uncharacterized protein</fullName>
    </submittedName>
</protein>
<evidence type="ECO:0000313" key="2">
    <source>
        <dbReference type="EMBL" id="OPB53056.1"/>
    </source>
</evidence>
<dbReference type="RefSeq" id="WP_078413516.1">
    <property type="nucleotide sequence ID" value="NZ_BQKS01000010.1"/>
</dbReference>
<name>A0A1T3H4R9_9FLAO</name>
<reference evidence="2" key="2">
    <citation type="submission" date="2016-06" db="EMBL/GenBank/DDBJ databases">
        <authorList>
            <person name="Nicholson A.C."/>
        </authorList>
    </citation>
    <scope>NUCLEOTIDE SEQUENCE [LARGE SCALE GENOMIC DNA]</scope>
    <source>
        <strain evidence="2">E6809</strain>
    </source>
</reference>
<evidence type="ECO:0000313" key="1">
    <source>
        <dbReference type="EMBL" id="AQX52060.1"/>
    </source>
</evidence>
<sequence length="194" mass="22962">MRKITTTIFLLFINFVFAQDVIIKKSEIKNVKDYLRSKDYSTKVIKELKTILTQMEKDEIIINESIPKEIFNISQAGLFSTKTKNYKILENNLVEINTLPNYEAFYEKIKNTVKNKNLEFPTNKINNRRIIRKDQSGNYLIYGIIELTSYEKINKNSVSATMEPYSLEYETKDFINYNPIRCKKINSQEWINID</sequence>
<evidence type="ECO:0000313" key="3">
    <source>
        <dbReference type="Proteomes" id="UP000189738"/>
    </source>
</evidence>
<organism evidence="2">
    <name type="scientific">Elizabethkingia anophelis</name>
    <dbReference type="NCBI Taxonomy" id="1117645"/>
    <lineage>
        <taxon>Bacteria</taxon>
        <taxon>Pseudomonadati</taxon>
        <taxon>Bacteroidota</taxon>
        <taxon>Flavobacteriia</taxon>
        <taxon>Flavobacteriales</taxon>
        <taxon>Weeksellaceae</taxon>
        <taxon>Elizabethkingia</taxon>
    </lineage>
</organism>
<dbReference type="EMBL" id="CP014339">
    <property type="protein sequence ID" value="AQX52060.1"/>
    <property type="molecule type" value="Genomic_DNA"/>
</dbReference>
<dbReference type="AlphaFoldDB" id="A0A1T3H4R9"/>
<gene>
    <name evidence="1" type="ORF">AYC66_15865</name>
    <name evidence="2" type="ORF">BAY09_08955</name>
</gene>